<dbReference type="HOGENOM" id="CLU_2342146_0_0_7"/>
<evidence type="ECO:0000313" key="2">
    <source>
        <dbReference type="Proteomes" id="UP000007844"/>
    </source>
</evidence>
<dbReference type="Proteomes" id="UP000007844">
    <property type="component" value="Chromosome"/>
</dbReference>
<protein>
    <recommendedName>
        <fullName evidence="3">Nitrogen regulatory protein P-II</fullName>
    </recommendedName>
</protein>
<sequence length="97" mass="11240">MPKLVHIFHRFEFKEAVEAILDRQGIDSFVRLPMAEGRDKDGKHHGSQVFPGNMSLVQALVEDERVEDLLEELRRFKQSRPAHEHLRVAVVAVERTL</sequence>
<dbReference type="KEGG" id="daf:Desaf_1339"/>
<proteinExistence type="predicted"/>
<evidence type="ECO:0000313" key="1">
    <source>
        <dbReference type="EMBL" id="EGJ49678.1"/>
    </source>
</evidence>
<dbReference type="InterPro" id="IPR011322">
    <property type="entry name" value="N-reg_PII-like_a/b"/>
</dbReference>
<dbReference type="AlphaFoldDB" id="F3YZ33"/>
<reference evidence="1 2" key="1">
    <citation type="journal article" date="2011" name="J. Bacteriol.">
        <title>Genome sequence of the mercury-methylating and pleomorphic Desulfovibrio africanus Strain Walvis Bay.</title>
        <authorList>
            <person name="Brown S.D."/>
            <person name="Wall J.D."/>
            <person name="Kucken A.M."/>
            <person name="Gilmour C.C."/>
            <person name="Podar M."/>
            <person name="Brandt C.C."/>
            <person name="Teshima H."/>
            <person name="Detter J.C."/>
            <person name="Han C.S."/>
            <person name="Land M.L."/>
            <person name="Lucas S."/>
            <person name="Han J."/>
            <person name="Pennacchio L."/>
            <person name="Nolan M."/>
            <person name="Pitluck S."/>
            <person name="Woyke T."/>
            <person name="Goodwin L."/>
            <person name="Palumbo A.V."/>
            <person name="Elias D.A."/>
        </authorList>
    </citation>
    <scope>NUCLEOTIDE SEQUENCE [LARGE SCALE GENOMIC DNA]</scope>
    <source>
        <strain evidence="1 2">Walvis Bay</strain>
    </source>
</reference>
<dbReference type="EMBL" id="CP003221">
    <property type="protein sequence ID" value="EGJ49678.1"/>
    <property type="molecule type" value="Genomic_DNA"/>
</dbReference>
<organism evidence="1 2">
    <name type="scientific">Desulfocurvibacter africanus subsp. africanus str. Walvis Bay</name>
    <dbReference type="NCBI Taxonomy" id="690850"/>
    <lineage>
        <taxon>Bacteria</taxon>
        <taxon>Pseudomonadati</taxon>
        <taxon>Thermodesulfobacteriota</taxon>
        <taxon>Desulfovibrionia</taxon>
        <taxon>Desulfovibrionales</taxon>
        <taxon>Desulfovibrionaceae</taxon>
        <taxon>Desulfocurvibacter</taxon>
    </lineage>
</organism>
<gene>
    <name evidence="1" type="ORF">Desaf_1339</name>
</gene>
<accession>F3YZ33</accession>
<dbReference type="RefSeq" id="WP_014259470.1">
    <property type="nucleotide sequence ID" value="NC_016629.1"/>
</dbReference>
<evidence type="ECO:0008006" key="3">
    <source>
        <dbReference type="Google" id="ProtNLM"/>
    </source>
</evidence>
<name>F3YZ33_DESAF</name>
<keyword evidence="2" id="KW-1185">Reference proteome</keyword>
<dbReference type="Gene3D" id="3.30.70.120">
    <property type="match status" value="1"/>
</dbReference>
<dbReference type="eggNOG" id="ENOG5034BQT">
    <property type="taxonomic scope" value="Bacteria"/>
</dbReference>
<dbReference type="STRING" id="690850.Desaf_1339"/>
<dbReference type="InterPro" id="IPR015867">
    <property type="entry name" value="N-reg_PII/ATP_PRibTrfase_C"/>
</dbReference>
<dbReference type="SUPFAM" id="SSF54913">
    <property type="entry name" value="GlnB-like"/>
    <property type="match status" value="1"/>
</dbReference>
<dbReference type="NCBIfam" id="NF045581">
    <property type="entry name" value="PG0541_fam"/>
    <property type="match status" value="1"/>
</dbReference>